<feature type="domain" description="Glycosyl transferase family 1" evidence="4">
    <location>
        <begin position="187"/>
        <end position="339"/>
    </location>
</feature>
<dbReference type="InterPro" id="IPR001296">
    <property type="entry name" value="Glyco_trans_1"/>
</dbReference>
<protein>
    <submittedName>
        <fullName evidence="6">Glycosyltransferase involved in cell wall biosynthesis</fullName>
    </submittedName>
</protein>
<dbReference type="Gene3D" id="3.40.50.2000">
    <property type="entry name" value="Glycogen Phosphorylase B"/>
    <property type="match status" value="2"/>
</dbReference>
<dbReference type="Proteomes" id="UP000580910">
    <property type="component" value="Unassembled WGS sequence"/>
</dbReference>
<proteinExistence type="inferred from homology"/>
<evidence type="ECO:0000256" key="1">
    <source>
        <dbReference type="ARBA" id="ARBA00009481"/>
    </source>
</evidence>
<keyword evidence="7" id="KW-1185">Reference proteome</keyword>
<dbReference type="RefSeq" id="WP_182539017.1">
    <property type="nucleotide sequence ID" value="NZ_JACGXA010000001.1"/>
</dbReference>
<dbReference type="CDD" id="cd03801">
    <property type="entry name" value="GT4_PimA-like"/>
    <property type="match status" value="1"/>
</dbReference>
<gene>
    <name evidence="6" type="ORF">FB382_002134</name>
</gene>
<dbReference type="PANTHER" id="PTHR12526:SF640">
    <property type="entry name" value="COLANIC ACID BIOSYNTHESIS GLYCOSYLTRANSFERASE WCAL-RELATED"/>
    <property type="match status" value="1"/>
</dbReference>
<evidence type="ECO:0000259" key="4">
    <source>
        <dbReference type="Pfam" id="PF00534"/>
    </source>
</evidence>
<evidence type="ECO:0000313" key="7">
    <source>
        <dbReference type="Proteomes" id="UP000580910"/>
    </source>
</evidence>
<dbReference type="InterPro" id="IPR028098">
    <property type="entry name" value="Glyco_trans_4-like_N"/>
</dbReference>
<comment type="similarity">
    <text evidence="1">Belongs to the glycosyltransferase group 1 family. Glycosyltransferase 4 subfamily.</text>
</comment>
<dbReference type="GO" id="GO:0016757">
    <property type="term" value="F:glycosyltransferase activity"/>
    <property type="evidence" value="ECO:0007669"/>
    <property type="project" value="UniProtKB-KW"/>
</dbReference>
<dbReference type="PANTHER" id="PTHR12526">
    <property type="entry name" value="GLYCOSYLTRANSFERASE"/>
    <property type="match status" value="1"/>
</dbReference>
<keyword evidence="3 6" id="KW-0808">Transferase</keyword>
<accession>A0A7W3J015</accession>
<evidence type="ECO:0000256" key="3">
    <source>
        <dbReference type="ARBA" id="ARBA00022679"/>
    </source>
</evidence>
<evidence type="ECO:0000313" key="6">
    <source>
        <dbReference type="EMBL" id="MBA8803843.1"/>
    </source>
</evidence>
<reference evidence="6 7" key="1">
    <citation type="submission" date="2020-07" db="EMBL/GenBank/DDBJ databases">
        <title>Sequencing the genomes of 1000 actinobacteria strains.</title>
        <authorList>
            <person name="Klenk H.-P."/>
        </authorList>
    </citation>
    <scope>NUCLEOTIDE SEQUENCE [LARGE SCALE GENOMIC DNA]</scope>
    <source>
        <strain evidence="6 7">DSM 21349</strain>
    </source>
</reference>
<dbReference type="AlphaFoldDB" id="A0A7W3J015"/>
<evidence type="ECO:0000259" key="5">
    <source>
        <dbReference type="Pfam" id="PF13439"/>
    </source>
</evidence>
<dbReference type="Pfam" id="PF13439">
    <property type="entry name" value="Glyco_transf_4"/>
    <property type="match status" value="1"/>
</dbReference>
<dbReference type="Pfam" id="PF00534">
    <property type="entry name" value="Glycos_transf_1"/>
    <property type="match status" value="1"/>
</dbReference>
<comment type="caution">
    <text evidence="6">The sequence shown here is derived from an EMBL/GenBank/DDBJ whole genome shotgun (WGS) entry which is preliminary data.</text>
</comment>
<dbReference type="EMBL" id="JACGXA010000001">
    <property type="protein sequence ID" value="MBA8803843.1"/>
    <property type="molecule type" value="Genomic_DNA"/>
</dbReference>
<keyword evidence="2" id="KW-0328">Glycosyltransferase</keyword>
<dbReference type="SUPFAM" id="SSF53756">
    <property type="entry name" value="UDP-Glycosyltransferase/glycogen phosphorylase"/>
    <property type="match status" value="1"/>
</dbReference>
<sequence>MRVAFLTWRDSTHPDGGGSEVFVEEVARELVRRGHAVTMLCARHPGSAARSSLDGVQIVRLGGRLTVYLRGLLWLATRGRSCDVVVDVINGLPFGAPLVRRRGLVALVHHVHREQWHIIYPGFWGNLGWFVERRVTPWLYRRHPHLTVSQASLDDLASIGIPRSSLTVVRNGISAAPAGATRSATPRVSVLARLVPHKQVEHAFAAIDVLRPEVEGLHLDVIGEGWWHEELLAEVRRLGLEDAVTFHGHVDAATRDRLLGESWLMVLPSVKEGWGLAVLEAAVQGTPTVAYRYAGGTAESVVDGCTGLLADDLDGLVAHVRTLLTDAELRERLGRRAAERAAEFSWSGTTDVVEKVLREAQRT</sequence>
<feature type="domain" description="Glycosyltransferase subfamily 4-like N-terminal" evidence="5">
    <location>
        <begin position="17"/>
        <end position="174"/>
    </location>
</feature>
<name>A0A7W3J015_9ACTN</name>
<organism evidence="6 7">
    <name type="scientific">Nocardioides ginsengisegetis</name>
    <dbReference type="NCBI Taxonomy" id="661491"/>
    <lineage>
        <taxon>Bacteria</taxon>
        <taxon>Bacillati</taxon>
        <taxon>Actinomycetota</taxon>
        <taxon>Actinomycetes</taxon>
        <taxon>Propionibacteriales</taxon>
        <taxon>Nocardioidaceae</taxon>
        <taxon>Nocardioides</taxon>
    </lineage>
</organism>
<evidence type="ECO:0000256" key="2">
    <source>
        <dbReference type="ARBA" id="ARBA00022676"/>
    </source>
</evidence>